<reference evidence="4" key="1">
    <citation type="submission" date="2016-11" db="UniProtKB">
        <authorList>
            <consortium name="WormBaseParasite"/>
        </authorList>
    </citation>
    <scope>IDENTIFICATION</scope>
</reference>
<sequence length="316" mass="34269">MRRLAAHFVLLRVFRVSAETATEAPPDLAARESEVLNRRKRNSWPLDRRPSRCVDRTRPVLTASCTRLEHGAACFNKAVDADPTSSAAGPDARGRAPGREGGPDRDLLRHACSLAKSALERLPITALDLFSLALDDMRLAEGAAEAAAAAPPESSLELRATVSNCLRCLSLAGRYEEVAANADYLRDCLGSDLSAQDLCYIRVQHSEAVNQRRTGRVRTAGAGIQLLLLGRGTGDPQRAGRSVWATFMAAAEHLSMEDTAKDAMRSALERAPADVNVVRCVLAYVSHYVPAMVPPGLTMLRDLLPREPLTQILRLA</sequence>
<feature type="compositionally biased region" description="Basic and acidic residues" evidence="1">
    <location>
        <begin position="92"/>
        <end position="105"/>
    </location>
</feature>
<evidence type="ECO:0000313" key="4">
    <source>
        <dbReference type="WBParaSite" id="maker-unitig_36922-snap-gene-0.2-mRNA-1"/>
    </source>
</evidence>
<dbReference type="AlphaFoldDB" id="A0A1I8FKP8"/>
<dbReference type="WBParaSite" id="maker-unitig_36922-snap-gene-0.2-mRNA-1">
    <property type="protein sequence ID" value="maker-unitig_36922-snap-gene-0.2-mRNA-1"/>
    <property type="gene ID" value="maker-unitig_36922-snap-gene-0.2"/>
</dbReference>
<feature type="region of interest" description="Disordered" evidence="1">
    <location>
        <begin position="82"/>
        <end position="105"/>
    </location>
</feature>
<feature type="chain" id="PRO_5009318737" evidence="2">
    <location>
        <begin position="19"/>
        <end position="316"/>
    </location>
</feature>
<accession>A0A1I8FKP8</accession>
<protein>
    <submittedName>
        <fullName evidence="4">NPH3 domain-containing protein</fullName>
    </submittedName>
</protein>
<proteinExistence type="predicted"/>
<organism evidence="3 4">
    <name type="scientific">Macrostomum lignano</name>
    <dbReference type="NCBI Taxonomy" id="282301"/>
    <lineage>
        <taxon>Eukaryota</taxon>
        <taxon>Metazoa</taxon>
        <taxon>Spiralia</taxon>
        <taxon>Lophotrochozoa</taxon>
        <taxon>Platyhelminthes</taxon>
        <taxon>Rhabditophora</taxon>
        <taxon>Macrostomorpha</taxon>
        <taxon>Macrostomida</taxon>
        <taxon>Macrostomidae</taxon>
        <taxon>Macrostomum</taxon>
    </lineage>
</organism>
<evidence type="ECO:0000256" key="2">
    <source>
        <dbReference type="SAM" id="SignalP"/>
    </source>
</evidence>
<dbReference type="Proteomes" id="UP000095280">
    <property type="component" value="Unplaced"/>
</dbReference>
<evidence type="ECO:0000256" key="1">
    <source>
        <dbReference type="SAM" id="MobiDB-lite"/>
    </source>
</evidence>
<evidence type="ECO:0000313" key="3">
    <source>
        <dbReference type="Proteomes" id="UP000095280"/>
    </source>
</evidence>
<name>A0A1I8FKP8_9PLAT</name>
<keyword evidence="3" id="KW-1185">Reference proteome</keyword>
<keyword evidence="2" id="KW-0732">Signal</keyword>
<feature type="signal peptide" evidence="2">
    <location>
        <begin position="1"/>
        <end position="18"/>
    </location>
</feature>